<gene>
    <name evidence="1" type="ORF">MPSYJ_07780</name>
</gene>
<evidence type="ECO:0000313" key="1">
    <source>
        <dbReference type="EMBL" id="BBX67317.1"/>
    </source>
</evidence>
<reference evidence="1 2" key="1">
    <citation type="journal article" date="2019" name="Emerg. Microbes Infect.">
        <title>Comprehensive subspecies identification of 175 nontuberculous mycobacteria species based on 7547 genomic profiles.</title>
        <authorList>
            <person name="Matsumoto Y."/>
            <person name="Kinjo T."/>
            <person name="Motooka D."/>
            <person name="Nabeya D."/>
            <person name="Jung N."/>
            <person name="Uechi K."/>
            <person name="Horii T."/>
            <person name="Iida T."/>
            <person name="Fujita J."/>
            <person name="Nakamura S."/>
        </authorList>
    </citation>
    <scope>NUCLEOTIDE SEQUENCE [LARGE SCALE GENOMIC DNA]</scope>
    <source>
        <strain evidence="1 2">JCM 13323</strain>
    </source>
</reference>
<sequence length="121" mass="13148">MIAGIPHLTGPWSDSFRSLVCVQIVESARSARWTHTRPTFSGYSPAMANSIWEVVAATLYDRGNPDGGAEESSLVTGPEDEARRVYADTTAVAAERGYESVTLRRDGVDVESWPQATGWTS</sequence>
<proteinExistence type="predicted"/>
<organism evidence="1 2">
    <name type="scientific">Mycolicibacterium psychrotolerans</name>
    <dbReference type="NCBI Taxonomy" id="216929"/>
    <lineage>
        <taxon>Bacteria</taxon>
        <taxon>Bacillati</taxon>
        <taxon>Actinomycetota</taxon>
        <taxon>Actinomycetes</taxon>
        <taxon>Mycobacteriales</taxon>
        <taxon>Mycobacteriaceae</taxon>
        <taxon>Mycolicibacterium</taxon>
    </lineage>
</organism>
<dbReference type="KEGG" id="mpsc:MPSYJ_07780"/>
<evidence type="ECO:0000313" key="2">
    <source>
        <dbReference type="Proteomes" id="UP000466514"/>
    </source>
</evidence>
<dbReference type="EMBL" id="AP022574">
    <property type="protein sequence ID" value="BBX67317.1"/>
    <property type="molecule type" value="Genomic_DNA"/>
</dbReference>
<keyword evidence="2" id="KW-1185">Reference proteome</keyword>
<accession>A0A7I7M606</accession>
<protein>
    <submittedName>
        <fullName evidence="1">Uncharacterized protein</fullName>
    </submittedName>
</protein>
<dbReference type="Proteomes" id="UP000466514">
    <property type="component" value="Chromosome"/>
</dbReference>
<dbReference type="AlphaFoldDB" id="A0A7I7M606"/>
<name>A0A7I7M606_9MYCO</name>